<feature type="signal peptide" evidence="1">
    <location>
        <begin position="1"/>
        <end position="23"/>
    </location>
</feature>
<evidence type="ECO:0008006" key="4">
    <source>
        <dbReference type="Google" id="ProtNLM"/>
    </source>
</evidence>
<feature type="chain" id="PRO_5020206039" description="DUF2147 domain-containing protein" evidence="1">
    <location>
        <begin position="24"/>
        <end position="127"/>
    </location>
</feature>
<dbReference type="Proteomes" id="UP000290218">
    <property type="component" value="Unassembled WGS sequence"/>
</dbReference>
<gene>
    <name evidence="2" type="ORF">ESB00_04510</name>
</gene>
<dbReference type="RefSeq" id="WP_129046531.1">
    <property type="nucleotide sequence ID" value="NZ_SDHX01000001.1"/>
</dbReference>
<name>A0A4Q1C897_9BACT</name>
<dbReference type="OrthoDB" id="199627at2"/>
<evidence type="ECO:0000256" key="1">
    <source>
        <dbReference type="SAM" id="SignalP"/>
    </source>
</evidence>
<keyword evidence="1" id="KW-0732">Signal</keyword>
<organism evidence="2 3">
    <name type="scientific">Oleiharenicola lentus</name>
    <dbReference type="NCBI Taxonomy" id="2508720"/>
    <lineage>
        <taxon>Bacteria</taxon>
        <taxon>Pseudomonadati</taxon>
        <taxon>Verrucomicrobiota</taxon>
        <taxon>Opitutia</taxon>
        <taxon>Opitutales</taxon>
        <taxon>Opitutaceae</taxon>
        <taxon>Oleiharenicola</taxon>
    </lineage>
</organism>
<dbReference type="EMBL" id="SDHX01000001">
    <property type="protein sequence ID" value="RXK55165.1"/>
    <property type="molecule type" value="Genomic_DNA"/>
</dbReference>
<evidence type="ECO:0000313" key="3">
    <source>
        <dbReference type="Proteomes" id="UP000290218"/>
    </source>
</evidence>
<dbReference type="AlphaFoldDB" id="A0A4Q1C897"/>
<sequence>MKNPRSLFAALVAAFLLTSSALAADIAGAWKWTTEGRNGPMESTAKLALKDGALTGTVSGRMGDAAISDASFKDDQVAFTVTREFNGNSFAIKYAGKVEGDTITGTIERPNREGGTAKVEWKATRVK</sequence>
<keyword evidence="3" id="KW-1185">Reference proteome</keyword>
<proteinExistence type="predicted"/>
<comment type="caution">
    <text evidence="2">The sequence shown here is derived from an EMBL/GenBank/DDBJ whole genome shotgun (WGS) entry which is preliminary data.</text>
</comment>
<evidence type="ECO:0000313" key="2">
    <source>
        <dbReference type="EMBL" id="RXK55165.1"/>
    </source>
</evidence>
<accession>A0A4Q1C897</accession>
<reference evidence="2 3" key="1">
    <citation type="submission" date="2019-01" db="EMBL/GenBank/DDBJ databases">
        <title>Lacunisphaera sp. strain TWA-58.</title>
        <authorList>
            <person name="Chen W.-M."/>
        </authorList>
    </citation>
    <scope>NUCLEOTIDE SEQUENCE [LARGE SCALE GENOMIC DNA]</scope>
    <source>
        <strain evidence="2 3">TWA-58</strain>
    </source>
</reference>
<protein>
    <recommendedName>
        <fullName evidence="4">DUF2147 domain-containing protein</fullName>
    </recommendedName>
</protein>